<dbReference type="KEGG" id="ovi:T265_06727"/>
<evidence type="ECO:0000313" key="2">
    <source>
        <dbReference type="Proteomes" id="UP000054324"/>
    </source>
</evidence>
<proteinExistence type="predicted"/>
<dbReference type="EMBL" id="KL596762">
    <property type="protein sequence ID" value="KER25922.1"/>
    <property type="molecule type" value="Genomic_DNA"/>
</dbReference>
<organism evidence="1 2">
    <name type="scientific">Opisthorchis viverrini</name>
    <name type="common">Southeast Asian liver fluke</name>
    <dbReference type="NCBI Taxonomy" id="6198"/>
    <lineage>
        <taxon>Eukaryota</taxon>
        <taxon>Metazoa</taxon>
        <taxon>Spiralia</taxon>
        <taxon>Lophotrochozoa</taxon>
        <taxon>Platyhelminthes</taxon>
        <taxon>Trematoda</taxon>
        <taxon>Digenea</taxon>
        <taxon>Opisthorchiida</taxon>
        <taxon>Opisthorchiata</taxon>
        <taxon>Opisthorchiidae</taxon>
        <taxon>Opisthorchis</taxon>
    </lineage>
</organism>
<reference evidence="1 2" key="1">
    <citation type="submission" date="2013-11" db="EMBL/GenBank/DDBJ databases">
        <title>Opisthorchis viverrini - life in the bile duct.</title>
        <authorList>
            <person name="Young N.D."/>
            <person name="Nagarajan N."/>
            <person name="Lin S.J."/>
            <person name="Korhonen P.K."/>
            <person name="Jex A.R."/>
            <person name="Hall R.S."/>
            <person name="Safavi-Hemami H."/>
            <person name="Kaewkong W."/>
            <person name="Bertrand D."/>
            <person name="Gao S."/>
            <person name="Seet Q."/>
            <person name="Wongkham S."/>
            <person name="Teh B.T."/>
            <person name="Wongkham C."/>
            <person name="Intapan P.M."/>
            <person name="Maleewong W."/>
            <person name="Yang X."/>
            <person name="Hu M."/>
            <person name="Wang Z."/>
            <person name="Hofmann A."/>
            <person name="Sternberg P.W."/>
            <person name="Tan P."/>
            <person name="Wang J."/>
            <person name="Gasser R.B."/>
        </authorList>
    </citation>
    <scope>NUCLEOTIDE SEQUENCE [LARGE SCALE GENOMIC DNA]</scope>
</reference>
<evidence type="ECO:0000313" key="1">
    <source>
        <dbReference type="EMBL" id="KER25922.1"/>
    </source>
</evidence>
<keyword evidence="2" id="KW-1185">Reference proteome</keyword>
<dbReference type="RefSeq" id="XP_009170328.1">
    <property type="nucleotide sequence ID" value="XM_009172064.1"/>
</dbReference>
<name>A0A074ZJF9_OPIVI</name>
<dbReference type="CTD" id="20320906"/>
<sequence length="117" mass="12843">MFKPPVGLQQASSRSAVHSTPSGLYCFQEFVCGISFCPAEIVCDSPTVSSHSVLLTPLTCKSESNTNKARYKELYSKAGRKLDGKPRCSRFSLNAINIDICNFIFVGKLTQKTQTSK</sequence>
<dbReference type="GeneID" id="20320906"/>
<gene>
    <name evidence="1" type="ORF">T265_06727</name>
</gene>
<dbReference type="Proteomes" id="UP000054324">
    <property type="component" value="Unassembled WGS sequence"/>
</dbReference>
<dbReference type="AlphaFoldDB" id="A0A074ZJF9"/>
<accession>A0A074ZJF9</accession>
<protein>
    <submittedName>
        <fullName evidence="1">Uncharacterized protein</fullName>
    </submittedName>
</protein>